<dbReference type="Proteomes" id="UP000325313">
    <property type="component" value="Unassembled WGS sequence"/>
</dbReference>
<gene>
    <name evidence="17" type="ORF">PGT21_007295</name>
    <name evidence="18" type="ORF">PGTUg99_005847</name>
</gene>
<evidence type="ECO:0000313" key="19">
    <source>
        <dbReference type="Proteomes" id="UP000324748"/>
    </source>
</evidence>
<dbReference type="Pfam" id="PF05730">
    <property type="entry name" value="CFEM"/>
    <property type="match status" value="1"/>
</dbReference>
<proteinExistence type="inferred from homology"/>
<dbReference type="OrthoDB" id="2505767at2759"/>
<dbReference type="InterPro" id="IPR051735">
    <property type="entry name" value="CFEM_domain"/>
</dbReference>
<comment type="subcellular location">
    <subcellularLocation>
        <location evidence="1">Cell membrane</location>
        <topology evidence="1">Lipid-anchor</topology>
        <topology evidence="1">GPI-anchor</topology>
    </subcellularLocation>
    <subcellularLocation>
        <location evidence="2">Secreted</location>
    </subcellularLocation>
</comment>
<dbReference type="SMART" id="SM00747">
    <property type="entry name" value="CFEM"/>
    <property type="match status" value="1"/>
</dbReference>
<keyword evidence="12" id="KW-0325">Glycoprotein</keyword>
<comment type="caution">
    <text evidence="17">The sequence shown here is derived from an EMBL/GenBank/DDBJ whole genome shotgun (WGS) entry which is preliminary data.</text>
</comment>
<keyword evidence="10" id="KW-0472">Membrane</keyword>
<evidence type="ECO:0000256" key="11">
    <source>
        <dbReference type="ARBA" id="ARBA00023157"/>
    </source>
</evidence>
<keyword evidence="19" id="KW-1185">Reference proteome</keyword>
<dbReference type="AlphaFoldDB" id="A0A5B0M6I4"/>
<dbReference type="GO" id="GO:0046872">
    <property type="term" value="F:metal ion binding"/>
    <property type="evidence" value="ECO:0007669"/>
    <property type="project" value="UniProtKB-KW"/>
</dbReference>
<dbReference type="Proteomes" id="UP000324748">
    <property type="component" value="Unassembled WGS sequence"/>
</dbReference>
<protein>
    <recommendedName>
        <fullName evidence="16">CFEM domain-containing protein</fullName>
    </recommendedName>
</protein>
<evidence type="ECO:0000256" key="10">
    <source>
        <dbReference type="ARBA" id="ARBA00023136"/>
    </source>
</evidence>
<evidence type="ECO:0000256" key="9">
    <source>
        <dbReference type="ARBA" id="ARBA00023004"/>
    </source>
</evidence>
<evidence type="ECO:0000256" key="14">
    <source>
        <dbReference type="SAM" id="MobiDB-lite"/>
    </source>
</evidence>
<accession>A0A5B0M6I4</accession>
<evidence type="ECO:0000256" key="13">
    <source>
        <dbReference type="ARBA" id="ARBA00023288"/>
    </source>
</evidence>
<keyword evidence="9" id="KW-0408">Iron</keyword>
<keyword evidence="4" id="KW-1003">Cell membrane</keyword>
<evidence type="ECO:0000256" key="5">
    <source>
        <dbReference type="ARBA" id="ARBA00022525"/>
    </source>
</evidence>
<keyword evidence="11" id="KW-1015">Disulfide bond</keyword>
<feature type="signal peptide" evidence="15">
    <location>
        <begin position="1"/>
        <end position="27"/>
    </location>
</feature>
<evidence type="ECO:0000313" key="18">
    <source>
        <dbReference type="EMBL" id="KAA1123098.1"/>
    </source>
</evidence>
<keyword evidence="13" id="KW-0449">Lipoprotein</keyword>
<evidence type="ECO:0000256" key="3">
    <source>
        <dbReference type="ARBA" id="ARBA00010031"/>
    </source>
</evidence>
<keyword evidence="7" id="KW-0479">Metal-binding</keyword>
<reference evidence="19 20" key="1">
    <citation type="submission" date="2019-05" db="EMBL/GenBank/DDBJ databases">
        <title>Emergence of the Ug99 lineage of the wheat stem rust pathogen through somatic hybridization.</title>
        <authorList>
            <person name="Li F."/>
            <person name="Upadhyaya N.M."/>
            <person name="Sperschneider J."/>
            <person name="Matny O."/>
            <person name="Nguyen-Phuc H."/>
            <person name="Mago R."/>
            <person name="Raley C."/>
            <person name="Miller M.E."/>
            <person name="Silverstein K.A.T."/>
            <person name="Henningsen E."/>
            <person name="Hirsch C.D."/>
            <person name="Visser B."/>
            <person name="Pretorius Z.A."/>
            <person name="Steffenson B.J."/>
            <person name="Schwessinger B."/>
            <person name="Dodds P.N."/>
            <person name="Figueroa M."/>
        </authorList>
    </citation>
    <scope>NUCLEOTIDE SEQUENCE [LARGE SCALE GENOMIC DNA]</scope>
    <source>
        <strain evidence="17">21-0</strain>
        <strain evidence="18 20">Ug99</strain>
    </source>
</reference>
<name>A0A5B0M6I4_PUCGR</name>
<comment type="similarity">
    <text evidence="3">Belongs to the RBT5 family.</text>
</comment>
<evidence type="ECO:0000256" key="6">
    <source>
        <dbReference type="ARBA" id="ARBA00022617"/>
    </source>
</evidence>
<dbReference type="EMBL" id="VDEP01000211">
    <property type="protein sequence ID" value="KAA1123098.1"/>
    <property type="molecule type" value="Genomic_DNA"/>
</dbReference>
<evidence type="ECO:0000259" key="16">
    <source>
        <dbReference type="PROSITE" id="PS52012"/>
    </source>
</evidence>
<sequence>MMSIASLFKAFFLLGITLLATGPVTNAQSAAERFEKLPACAKLCIVTAYSAMNNACAQTDAACFCKNNAFITTSGDCYTSSCKGDDLATARAWGISSCAQVGVTLHAPASTNATTPNSANTTTASSGNTTTASSGSPTPAQDAKSSASLVASSIGFLVCSSMAIFLNM</sequence>
<dbReference type="GO" id="GO:0005886">
    <property type="term" value="C:plasma membrane"/>
    <property type="evidence" value="ECO:0007669"/>
    <property type="project" value="UniProtKB-SubCell"/>
</dbReference>
<evidence type="ECO:0000256" key="12">
    <source>
        <dbReference type="ARBA" id="ARBA00023180"/>
    </source>
</evidence>
<keyword evidence="6" id="KW-0349">Heme</keyword>
<evidence type="ECO:0000256" key="7">
    <source>
        <dbReference type="ARBA" id="ARBA00022723"/>
    </source>
</evidence>
<dbReference type="PANTHER" id="PTHR37928:SF2">
    <property type="entry name" value="GPI ANCHORED CFEM DOMAIN PROTEIN (AFU_ORTHOLOGUE AFUA_6G10580)"/>
    <property type="match status" value="1"/>
</dbReference>
<organism evidence="17 19">
    <name type="scientific">Puccinia graminis f. sp. tritici</name>
    <dbReference type="NCBI Taxonomy" id="56615"/>
    <lineage>
        <taxon>Eukaryota</taxon>
        <taxon>Fungi</taxon>
        <taxon>Dikarya</taxon>
        <taxon>Basidiomycota</taxon>
        <taxon>Pucciniomycotina</taxon>
        <taxon>Pucciniomycetes</taxon>
        <taxon>Pucciniales</taxon>
        <taxon>Pucciniaceae</taxon>
        <taxon>Puccinia</taxon>
    </lineage>
</organism>
<feature type="region of interest" description="Disordered" evidence="14">
    <location>
        <begin position="112"/>
        <end position="140"/>
    </location>
</feature>
<feature type="chain" id="PRO_5033473466" description="CFEM domain-containing protein" evidence="15">
    <location>
        <begin position="28"/>
        <end position="168"/>
    </location>
</feature>
<evidence type="ECO:0000256" key="4">
    <source>
        <dbReference type="ARBA" id="ARBA00022475"/>
    </source>
</evidence>
<evidence type="ECO:0000256" key="1">
    <source>
        <dbReference type="ARBA" id="ARBA00004609"/>
    </source>
</evidence>
<dbReference type="GO" id="GO:0005576">
    <property type="term" value="C:extracellular region"/>
    <property type="evidence" value="ECO:0007669"/>
    <property type="project" value="UniProtKB-SubCell"/>
</dbReference>
<dbReference type="InterPro" id="IPR008427">
    <property type="entry name" value="Extracellular_membr_CFEM_dom"/>
</dbReference>
<keyword evidence="5" id="KW-0964">Secreted</keyword>
<evidence type="ECO:0000313" key="17">
    <source>
        <dbReference type="EMBL" id="KAA1071434.1"/>
    </source>
</evidence>
<keyword evidence="8 15" id="KW-0732">Signal</keyword>
<dbReference type="PROSITE" id="PS52012">
    <property type="entry name" value="CFEM"/>
    <property type="match status" value="1"/>
</dbReference>
<evidence type="ECO:0000256" key="8">
    <source>
        <dbReference type="ARBA" id="ARBA00022729"/>
    </source>
</evidence>
<evidence type="ECO:0000313" key="20">
    <source>
        <dbReference type="Proteomes" id="UP000325313"/>
    </source>
</evidence>
<evidence type="ECO:0000256" key="2">
    <source>
        <dbReference type="ARBA" id="ARBA00004613"/>
    </source>
</evidence>
<dbReference type="EMBL" id="VSWC01000170">
    <property type="protein sequence ID" value="KAA1071434.1"/>
    <property type="molecule type" value="Genomic_DNA"/>
</dbReference>
<evidence type="ECO:0000256" key="15">
    <source>
        <dbReference type="SAM" id="SignalP"/>
    </source>
</evidence>
<feature type="domain" description="CFEM" evidence="16">
    <location>
        <begin position="12"/>
        <end position="127"/>
    </location>
</feature>
<dbReference type="PANTHER" id="PTHR37928">
    <property type="entry name" value="CFEM DOMAIN PROTEIN (AFU_ORTHOLOGUE AFUA_6G14090)"/>
    <property type="match status" value="1"/>
</dbReference>